<dbReference type="EMBL" id="VSRR010019233">
    <property type="protein sequence ID" value="MPC62038.1"/>
    <property type="molecule type" value="Genomic_DNA"/>
</dbReference>
<comment type="caution">
    <text evidence="2">The sequence shown here is derived from an EMBL/GenBank/DDBJ whole genome shotgun (WGS) entry which is preliminary data.</text>
</comment>
<dbReference type="Proteomes" id="UP000324222">
    <property type="component" value="Unassembled WGS sequence"/>
</dbReference>
<name>A0A5B7GYS0_PORTR</name>
<evidence type="ECO:0000313" key="3">
    <source>
        <dbReference type="Proteomes" id="UP000324222"/>
    </source>
</evidence>
<accession>A0A5B7GYS0</accession>
<evidence type="ECO:0000256" key="1">
    <source>
        <dbReference type="SAM" id="MobiDB-lite"/>
    </source>
</evidence>
<sequence>MPDLATLHYENHNATELEWREGRREGKREGGGRRAGACVPGGCDGKEPENVYLKHAWRRCSEVVVVVVVVTHWWGEVKVMWWWRGRLTTVLMRGGGGGGRGGRGGGAVRCGGGGAGPGGWPWGRHGLVAAVAPRPVPCLPPVAATAAAITTATTTITKHMIWVAFSFTFPADEVQLAMATVNDTEMGGQPGGRTDIPGSPDREMPSSNS</sequence>
<proteinExistence type="predicted"/>
<dbReference type="AlphaFoldDB" id="A0A5B7GYS0"/>
<protein>
    <submittedName>
        <fullName evidence="2">Uncharacterized protein</fullName>
    </submittedName>
</protein>
<gene>
    <name evidence="2" type="ORF">E2C01_056118</name>
</gene>
<evidence type="ECO:0000313" key="2">
    <source>
        <dbReference type="EMBL" id="MPC62038.1"/>
    </source>
</evidence>
<feature type="compositionally biased region" description="Basic and acidic residues" evidence="1">
    <location>
        <begin position="200"/>
        <end position="209"/>
    </location>
</feature>
<reference evidence="2 3" key="1">
    <citation type="submission" date="2019-05" db="EMBL/GenBank/DDBJ databases">
        <title>Another draft genome of Portunus trituberculatus and its Hox gene families provides insights of decapod evolution.</title>
        <authorList>
            <person name="Jeong J.-H."/>
            <person name="Song I."/>
            <person name="Kim S."/>
            <person name="Choi T."/>
            <person name="Kim D."/>
            <person name="Ryu S."/>
            <person name="Kim W."/>
        </authorList>
    </citation>
    <scope>NUCLEOTIDE SEQUENCE [LARGE SCALE GENOMIC DNA]</scope>
    <source>
        <tissue evidence="2">Muscle</tissue>
    </source>
</reference>
<keyword evidence="3" id="KW-1185">Reference proteome</keyword>
<feature type="region of interest" description="Disordered" evidence="1">
    <location>
        <begin position="182"/>
        <end position="209"/>
    </location>
</feature>
<organism evidence="2 3">
    <name type="scientific">Portunus trituberculatus</name>
    <name type="common">Swimming crab</name>
    <name type="synonym">Neptunus trituberculatus</name>
    <dbReference type="NCBI Taxonomy" id="210409"/>
    <lineage>
        <taxon>Eukaryota</taxon>
        <taxon>Metazoa</taxon>
        <taxon>Ecdysozoa</taxon>
        <taxon>Arthropoda</taxon>
        <taxon>Crustacea</taxon>
        <taxon>Multicrustacea</taxon>
        <taxon>Malacostraca</taxon>
        <taxon>Eumalacostraca</taxon>
        <taxon>Eucarida</taxon>
        <taxon>Decapoda</taxon>
        <taxon>Pleocyemata</taxon>
        <taxon>Brachyura</taxon>
        <taxon>Eubrachyura</taxon>
        <taxon>Portunoidea</taxon>
        <taxon>Portunidae</taxon>
        <taxon>Portuninae</taxon>
        <taxon>Portunus</taxon>
    </lineage>
</organism>